<dbReference type="Proteomes" id="UP000544122">
    <property type="component" value="Unassembled WGS sequence"/>
</dbReference>
<comment type="caution">
    <text evidence="1">The sequence shown here is derived from an EMBL/GenBank/DDBJ whole genome shotgun (WGS) entry which is preliminary data.</text>
</comment>
<protein>
    <submittedName>
        <fullName evidence="1">Histidine phosphatase family protein</fullName>
    </submittedName>
</protein>
<organism evidence="1 2">
    <name type="scientific">Bradyrhizobium australiense</name>
    <dbReference type="NCBI Taxonomy" id="2721161"/>
    <lineage>
        <taxon>Bacteria</taxon>
        <taxon>Pseudomonadati</taxon>
        <taxon>Pseudomonadota</taxon>
        <taxon>Alphaproteobacteria</taxon>
        <taxon>Hyphomicrobiales</taxon>
        <taxon>Nitrobacteraceae</taxon>
        <taxon>Bradyrhizobium</taxon>
    </lineage>
</organism>
<dbReference type="SMART" id="SM00855">
    <property type="entry name" value="PGAM"/>
    <property type="match status" value="1"/>
</dbReference>
<keyword evidence="2" id="KW-1185">Reference proteome</keyword>
<dbReference type="Gene3D" id="3.40.50.1240">
    <property type="entry name" value="Phosphoglycerate mutase-like"/>
    <property type="match status" value="1"/>
</dbReference>
<dbReference type="InterPro" id="IPR050275">
    <property type="entry name" value="PGM_Phosphatase"/>
</dbReference>
<proteinExistence type="predicted"/>
<dbReference type="PIRSF" id="PIRSF000709">
    <property type="entry name" value="6PFK_2-Ptase"/>
    <property type="match status" value="1"/>
</dbReference>
<dbReference type="PANTHER" id="PTHR48100:SF1">
    <property type="entry name" value="HISTIDINE PHOSPHATASE FAMILY PROTEIN-RELATED"/>
    <property type="match status" value="1"/>
</dbReference>
<dbReference type="RefSeq" id="WP_171581410.1">
    <property type="nucleotide sequence ID" value="NZ_JAAVLX010000007.1"/>
</dbReference>
<dbReference type="Pfam" id="PF00300">
    <property type="entry name" value="His_Phos_1"/>
    <property type="match status" value="1"/>
</dbReference>
<evidence type="ECO:0000313" key="2">
    <source>
        <dbReference type="Proteomes" id="UP000544122"/>
    </source>
</evidence>
<dbReference type="AlphaFoldDB" id="A0A7Y4GUH0"/>
<gene>
    <name evidence="1" type="ORF">HCN58_21635</name>
</gene>
<dbReference type="SUPFAM" id="SSF53254">
    <property type="entry name" value="Phosphoglycerate mutase-like"/>
    <property type="match status" value="1"/>
</dbReference>
<dbReference type="GO" id="GO:0016791">
    <property type="term" value="F:phosphatase activity"/>
    <property type="evidence" value="ECO:0007669"/>
    <property type="project" value="TreeGrafter"/>
</dbReference>
<reference evidence="1 2" key="1">
    <citation type="submission" date="2020-03" db="EMBL/GenBank/DDBJ databases">
        <title>Bradyrhizobium diversity isolated from nodules of Indigofera sp.</title>
        <authorList>
            <person name="Klepa M."/>
            <person name="Helene L."/>
            <person name="Hungria M."/>
        </authorList>
    </citation>
    <scope>NUCLEOTIDE SEQUENCE [LARGE SCALE GENOMIC DNA]</scope>
    <source>
        <strain evidence="1 2">WSM 1791</strain>
    </source>
</reference>
<accession>A0A7Y4GUH0</accession>
<dbReference type="CDD" id="cd07067">
    <property type="entry name" value="HP_PGM_like"/>
    <property type="match status" value="1"/>
</dbReference>
<dbReference type="InterPro" id="IPR013078">
    <property type="entry name" value="His_Pase_superF_clade-1"/>
</dbReference>
<dbReference type="GO" id="GO:0005737">
    <property type="term" value="C:cytoplasm"/>
    <property type="evidence" value="ECO:0007669"/>
    <property type="project" value="TreeGrafter"/>
</dbReference>
<name>A0A7Y4GUH0_9BRAD</name>
<evidence type="ECO:0000313" key="1">
    <source>
        <dbReference type="EMBL" id="NOJ42160.1"/>
    </source>
</evidence>
<dbReference type="EMBL" id="JAAVLX010000007">
    <property type="protein sequence ID" value="NOJ42160.1"/>
    <property type="molecule type" value="Genomic_DNA"/>
</dbReference>
<dbReference type="PANTHER" id="PTHR48100">
    <property type="entry name" value="BROAD-SPECIFICITY PHOSPHATASE YOR283W-RELATED"/>
    <property type="match status" value="1"/>
</dbReference>
<dbReference type="InterPro" id="IPR029033">
    <property type="entry name" value="His_PPase_superfam"/>
</dbReference>
<sequence length="198" mass="21671">MTKFSLIRHGVHDVVDHILVGRMASVRLNSRGRDQARRIADTFGSSDIGSVHSSPQTRALETAEPLAQRLGLAVQIFAGIDELDAGDWTGRSFTSLNDDPLWDLWNTKRGRVRPPKGESMLELQVRAVDHLNKVAASLPDGHIALCSHAEVIRAIVLHALRLPLDDYHRLDIAPATISTISIDRGGTEVIALNQPVVS</sequence>